<reference evidence="20 21" key="1">
    <citation type="submission" date="2020-08" db="EMBL/GenBank/DDBJ databases">
        <title>Genomic Encyclopedia of Type Strains, Phase IV (KMG-IV): sequencing the most valuable type-strain genomes for metagenomic binning, comparative biology and taxonomic classification.</title>
        <authorList>
            <person name="Goeker M."/>
        </authorList>
    </citation>
    <scope>NUCLEOTIDE SEQUENCE [LARGE SCALE GENOMIC DNA]</scope>
    <source>
        <strain evidence="20 21">DSM 22975</strain>
    </source>
</reference>
<dbReference type="EC" id="3.6.1.55" evidence="12"/>
<evidence type="ECO:0000313" key="20">
    <source>
        <dbReference type="EMBL" id="MBB6054364.1"/>
    </source>
</evidence>
<comment type="similarity">
    <text evidence="2">Belongs to the Nudix hydrolase family.</text>
</comment>
<feature type="binding site" evidence="18">
    <location>
        <position position="57"/>
    </location>
    <ligand>
        <name>Mg(2+)</name>
        <dbReference type="ChEBI" id="CHEBI:18420"/>
    </ligand>
</feature>
<dbReference type="InterPro" id="IPR015797">
    <property type="entry name" value="NUDIX_hydrolase-like_dom_sf"/>
</dbReference>
<sequence>MKQIWVAVGVIHDPQLGYFICRRAAHQHQGGKWEFPGGKVEAGETVQQALQRELQEEIGISVQAAEPLLVIEHAYSDKAVKLDVWLVTVFGGTAQSLEGLENRWVALDELGQLDFPVANLPIIEALKARAGN</sequence>
<evidence type="ECO:0000256" key="13">
    <source>
        <dbReference type="ARBA" id="ARBA00040794"/>
    </source>
</evidence>
<dbReference type="Pfam" id="PF14815">
    <property type="entry name" value="NUDIX_4"/>
    <property type="match status" value="1"/>
</dbReference>
<evidence type="ECO:0000256" key="1">
    <source>
        <dbReference type="ARBA" id="ARBA00001946"/>
    </source>
</evidence>
<dbReference type="InterPro" id="IPR000086">
    <property type="entry name" value="NUDIX_hydrolase_dom"/>
</dbReference>
<evidence type="ECO:0000256" key="15">
    <source>
        <dbReference type="ARBA" id="ARBA00041979"/>
    </source>
</evidence>
<dbReference type="InterPro" id="IPR020084">
    <property type="entry name" value="NUDIX_hydrolase_CS"/>
</dbReference>
<feature type="binding site" evidence="17">
    <location>
        <position position="23"/>
    </location>
    <ligand>
        <name>8-oxo-dGTP</name>
        <dbReference type="ChEBI" id="CHEBI:77896"/>
    </ligand>
</feature>
<evidence type="ECO:0000259" key="19">
    <source>
        <dbReference type="PROSITE" id="PS51462"/>
    </source>
</evidence>
<dbReference type="PROSITE" id="PS00893">
    <property type="entry name" value="NUDIX_BOX"/>
    <property type="match status" value="1"/>
</dbReference>
<comment type="caution">
    <text evidence="20">The sequence shown here is derived from an EMBL/GenBank/DDBJ whole genome shotgun (WGS) entry which is preliminary data.</text>
</comment>
<dbReference type="InterPro" id="IPR047127">
    <property type="entry name" value="MutT-like"/>
</dbReference>
<evidence type="ECO:0000256" key="8">
    <source>
        <dbReference type="ARBA" id="ARBA00022842"/>
    </source>
</evidence>
<evidence type="ECO:0000256" key="6">
    <source>
        <dbReference type="ARBA" id="ARBA00022763"/>
    </source>
</evidence>
<keyword evidence="8 18" id="KW-0460">Magnesium</keyword>
<dbReference type="EMBL" id="JACHGR010000001">
    <property type="protein sequence ID" value="MBB6054364.1"/>
    <property type="molecule type" value="Genomic_DNA"/>
</dbReference>
<comment type="catalytic activity">
    <reaction evidence="11">
        <text>8-oxo-GTP + H2O = 8-oxo-GMP + diphosphate + H(+)</text>
        <dbReference type="Rhea" id="RHEA:67616"/>
        <dbReference type="ChEBI" id="CHEBI:15377"/>
        <dbReference type="ChEBI" id="CHEBI:15378"/>
        <dbReference type="ChEBI" id="CHEBI:33019"/>
        <dbReference type="ChEBI" id="CHEBI:143553"/>
        <dbReference type="ChEBI" id="CHEBI:145694"/>
    </reaction>
</comment>
<evidence type="ECO:0000256" key="16">
    <source>
        <dbReference type="ARBA" id="ARBA00042798"/>
    </source>
</evidence>
<feature type="binding site" evidence="17">
    <location>
        <position position="28"/>
    </location>
    <ligand>
        <name>8-oxo-dGTP</name>
        <dbReference type="ChEBI" id="CHEBI:77896"/>
    </ligand>
</feature>
<dbReference type="InterPro" id="IPR029119">
    <property type="entry name" value="MutY_C"/>
</dbReference>
<dbReference type="GO" id="GO:0044716">
    <property type="term" value="F:8-oxo-GDP phosphatase activity"/>
    <property type="evidence" value="ECO:0007669"/>
    <property type="project" value="TreeGrafter"/>
</dbReference>
<dbReference type="GO" id="GO:0044715">
    <property type="term" value="F:8-oxo-dGDP phosphatase activity"/>
    <property type="evidence" value="ECO:0007669"/>
    <property type="project" value="TreeGrafter"/>
</dbReference>
<dbReference type="NCBIfam" id="TIGR00586">
    <property type="entry name" value="mutt"/>
    <property type="match status" value="1"/>
</dbReference>
<keyword evidence="7 20" id="KW-0378">Hydrolase</keyword>
<name>A0A841G5F8_9GAMM</name>
<feature type="domain" description="Nudix hydrolase" evidence="19">
    <location>
        <begin position="1"/>
        <end position="130"/>
    </location>
</feature>
<gene>
    <name evidence="20" type="ORF">HNR75_000229</name>
</gene>
<comment type="cofactor">
    <cofactor evidence="1 18">
        <name>Mg(2+)</name>
        <dbReference type="ChEBI" id="CHEBI:18420"/>
    </cofactor>
</comment>
<dbReference type="GO" id="GO:0006281">
    <property type="term" value="P:DNA repair"/>
    <property type="evidence" value="ECO:0007669"/>
    <property type="project" value="UniProtKB-KW"/>
</dbReference>
<dbReference type="GO" id="GO:0035539">
    <property type="term" value="F:8-oxo-7,8-dihydrodeoxyguanosine triphosphate pyrophosphatase activity"/>
    <property type="evidence" value="ECO:0007669"/>
    <property type="project" value="UniProtKB-EC"/>
</dbReference>
<organism evidence="20 21">
    <name type="scientific">Tolumonas osonensis</name>
    <dbReference type="NCBI Taxonomy" id="675874"/>
    <lineage>
        <taxon>Bacteria</taxon>
        <taxon>Pseudomonadati</taxon>
        <taxon>Pseudomonadota</taxon>
        <taxon>Gammaproteobacteria</taxon>
        <taxon>Aeromonadales</taxon>
        <taxon>Aeromonadaceae</taxon>
        <taxon>Tolumonas</taxon>
    </lineage>
</organism>
<keyword evidence="9" id="KW-0234">DNA repair</keyword>
<accession>A0A841G5F8</accession>
<dbReference type="GO" id="GO:0006260">
    <property type="term" value="P:DNA replication"/>
    <property type="evidence" value="ECO:0007669"/>
    <property type="project" value="UniProtKB-KW"/>
</dbReference>
<keyword evidence="6" id="KW-0227">DNA damage</keyword>
<protein>
    <recommendedName>
        <fullName evidence="13">8-oxo-dGTP diphosphatase</fullName>
        <ecNumber evidence="12">3.6.1.55</ecNumber>
    </recommendedName>
    <alternativeName>
        <fullName evidence="16">7,8-dihydro-8-oxoguanine-triphosphatase</fullName>
    </alternativeName>
    <alternativeName>
        <fullName evidence="15">Mutator protein MutT</fullName>
    </alternativeName>
    <alternativeName>
        <fullName evidence="14">dGTP pyrophosphohydrolase</fullName>
    </alternativeName>
</protein>
<evidence type="ECO:0000256" key="4">
    <source>
        <dbReference type="ARBA" id="ARBA00022705"/>
    </source>
</evidence>
<dbReference type="GO" id="GO:0008413">
    <property type="term" value="F:8-oxo-7,8-dihydroguanosine triphosphate pyrophosphatase activity"/>
    <property type="evidence" value="ECO:0007669"/>
    <property type="project" value="InterPro"/>
</dbReference>
<evidence type="ECO:0000256" key="5">
    <source>
        <dbReference type="ARBA" id="ARBA00022723"/>
    </source>
</evidence>
<evidence type="ECO:0000256" key="9">
    <source>
        <dbReference type="ARBA" id="ARBA00023204"/>
    </source>
</evidence>
<dbReference type="PROSITE" id="PS51462">
    <property type="entry name" value="NUDIX"/>
    <property type="match status" value="1"/>
</dbReference>
<evidence type="ECO:0000256" key="7">
    <source>
        <dbReference type="ARBA" id="ARBA00022801"/>
    </source>
</evidence>
<dbReference type="InterPro" id="IPR020476">
    <property type="entry name" value="Nudix_hydrolase"/>
</dbReference>
<evidence type="ECO:0000256" key="3">
    <source>
        <dbReference type="ARBA" id="ARBA00022457"/>
    </source>
</evidence>
<dbReference type="RefSeq" id="WP_188025179.1">
    <property type="nucleotide sequence ID" value="NZ_JACHGR010000001.1"/>
</dbReference>
<evidence type="ECO:0000256" key="10">
    <source>
        <dbReference type="ARBA" id="ARBA00035861"/>
    </source>
</evidence>
<evidence type="ECO:0000256" key="14">
    <source>
        <dbReference type="ARBA" id="ARBA00041592"/>
    </source>
</evidence>
<evidence type="ECO:0000256" key="17">
    <source>
        <dbReference type="PIRSR" id="PIRSR603561-1"/>
    </source>
</evidence>
<comment type="catalytic activity">
    <reaction evidence="10">
        <text>8-oxo-dGTP + H2O = 8-oxo-dGMP + diphosphate + H(+)</text>
        <dbReference type="Rhea" id="RHEA:31575"/>
        <dbReference type="ChEBI" id="CHEBI:15377"/>
        <dbReference type="ChEBI" id="CHEBI:15378"/>
        <dbReference type="ChEBI" id="CHEBI:33019"/>
        <dbReference type="ChEBI" id="CHEBI:63224"/>
        <dbReference type="ChEBI" id="CHEBI:77896"/>
        <dbReference type="EC" id="3.6.1.55"/>
    </reaction>
</comment>
<evidence type="ECO:0000256" key="12">
    <source>
        <dbReference type="ARBA" id="ARBA00038905"/>
    </source>
</evidence>
<keyword evidence="4" id="KW-0235">DNA replication</keyword>
<dbReference type="InterPro" id="IPR003561">
    <property type="entry name" value="Mutator_MutT"/>
</dbReference>
<keyword evidence="5 18" id="KW-0479">Metal-binding</keyword>
<dbReference type="FunFam" id="3.90.79.10:FF:000014">
    <property type="entry name" value="8-oxo-dGTP diphosphatase MutT"/>
    <property type="match status" value="1"/>
</dbReference>
<dbReference type="CDD" id="cd03425">
    <property type="entry name" value="NUDIX_MutT_NudA_like"/>
    <property type="match status" value="1"/>
</dbReference>
<evidence type="ECO:0000256" key="18">
    <source>
        <dbReference type="PIRSR" id="PIRSR603561-2"/>
    </source>
</evidence>
<dbReference type="PANTHER" id="PTHR47707:SF1">
    <property type="entry name" value="NUDIX HYDROLASE FAMILY PROTEIN"/>
    <property type="match status" value="1"/>
</dbReference>
<dbReference type="AlphaFoldDB" id="A0A841G5F8"/>
<keyword evidence="3" id="KW-0515">Mutator protein</keyword>
<dbReference type="Proteomes" id="UP000585721">
    <property type="component" value="Unassembled WGS sequence"/>
</dbReference>
<feature type="binding site" evidence="18">
    <location>
        <position position="37"/>
    </location>
    <ligand>
        <name>Mg(2+)</name>
        <dbReference type="ChEBI" id="CHEBI:18420"/>
    </ligand>
</feature>
<dbReference type="PRINTS" id="PR00502">
    <property type="entry name" value="NUDIXFAMILY"/>
</dbReference>
<proteinExistence type="inferred from homology"/>
<dbReference type="Gene3D" id="3.90.79.10">
    <property type="entry name" value="Nucleoside Triphosphate Pyrophosphohydrolase"/>
    <property type="match status" value="1"/>
</dbReference>
<dbReference type="GO" id="GO:0046872">
    <property type="term" value="F:metal ion binding"/>
    <property type="evidence" value="ECO:0007669"/>
    <property type="project" value="UniProtKB-KW"/>
</dbReference>
<dbReference type="PANTHER" id="PTHR47707">
    <property type="entry name" value="8-OXO-DGTP DIPHOSPHATASE"/>
    <property type="match status" value="1"/>
</dbReference>
<feature type="binding site" evidence="17">
    <location>
        <position position="119"/>
    </location>
    <ligand>
        <name>8-oxo-dGTP</name>
        <dbReference type="ChEBI" id="CHEBI:77896"/>
    </ligand>
</feature>
<evidence type="ECO:0000256" key="2">
    <source>
        <dbReference type="ARBA" id="ARBA00005582"/>
    </source>
</evidence>
<evidence type="ECO:0000313" key="21">
    <source>
        <dbReference type="Proteomes" id="UP000585721"/>
    </source>
</evidence>
<evidence type="ECO:0000256" key="11">
    <source>
        <dbReference type="ARBA" id="ARBA00036904"/>
    </source>
</evidence>
<keyword evidence="21" id="KW-1185">Reference proteome</keyword>
<feature type="binding site" evidence="17">
    <location>
        <begin position="34"/>
        <end position="37"/>
    </location>
    <ligand>
        <name>8-oxo-dGTP</name>
        <dbReference type="ChEBI" id="CHEBI:77896"/>
    </ligand>
</feature>
<dbReference type="SUPFAM" id="SSF55811">
    <property type="entry name" value="Nudix"/>
    <property type="match status" value="1"/>
</dbReference>